<dbReference type="Pfam" id="PF13424">
    <property type="entry name" value="TPR_12"/>
    <property type="match status" value="2"/>
</dbReference>
<dbReference type="InterPro" id="IPR036097">
    <property type="entry name" value="HisK_dim/P_sf"/>
</dbReference>
<feature type="transmembrane region" description="Helical" evidence="6">
    <location>
        <begin position="435"/>
        <end position="455"/>
    </location>
</feature>
<keyword evidence="6" id="KW-0812">Transmembrane</keyword>
<feature type="repeat" description="TPR" evidence="4">
    <location>
        <begin position="120"/>
        <end position="153"/>
    </location>
</feature>
<evidence type="ECO:0000256" key="5">
    <source>
        <dbReference type="SAM" id="Coils"/>
    </source>
</evidence>
<dbReference type="PANTHER" id="PTHR43065">
    <property type="entry name" value="SENSOR HISTIDINE KINASE"/>
    <property type="match status" value="1"/>
</dbReference>
<evidence type="ECO:0000256" key="3">
    <source>
        <dbReference type="ARBA" id="ARBA00022553"/>
    </source>
</evidence>
<dbReference type="SMART" id="SM00387">
    <property type="entry name" value="HATPase_c"/>
    <property type="match status" value="1"/>
</dbReference>
<dbReference type="Gene3D" id="3.30.565.10">
    <property type="entry name" value="Histidine kinase-like ATPase, C-terminal domain"/>
    <property type="match status" value="1"/>
</dbReference>
<dbReference type="PROSITE" id="PS50109">
    <property type="entry name" value="HIS_KIN"/>
    <property type="match status" value="1"/>
</dbReference>
<dbReference type="AlphaFoldDB" id="A0A5B8VG10"/>
<dbReference type="Proteomes" id="UP000321533">
    <property type="component" value="Chromosome"/>
</dbReference>
<dbReference type="SMART" id="SM00028">
    <property type="entry name" value="TPR"/>
    <property type="match status" value="7"/>
</dbReference>
<dbReference type="InterPro" id="IPR019734">
    <property type="entry name" value="TPR_rpt"/>
</dbReference>
<dbReference type="EC" id="2.7.13.3" evidence="2"/>
<feature type="domain" description="Histidine kinase" evidence="8">
    <location>
        <begin position="501"/>
        <end position="739"/>
    </location>
</feature>
<dbReference type="InterPro" id="IPR004358">
    <property type="entry name" value="Sig_transdc_His_kin-like_C"/>
</dbReference>
<dbReference type="PRINTS" id="PR00344">
    <property type="entry name" value="BCTRLSENSOR"/>
</dbReference>
<keyword evidence="10" id="KW-1185">Reference proteome</keyword>
<keyword evidence="7" id="KW-0732">Signal</keyword>
<proteinExistence type="predicted"/>
<dbReference type="Pfam" id="PF02518">
    <property type="entry name" value="HATPase_c"/>
    <property type="match status" value="1"/>
</dbReference>
<evidence type="ECO:0000256" key="4">
    <source>
        <dbReference type="PROSITE-ProRule" id="PRU00339"/>
    </source>
</evidence>
<dbReference type="InterPro" id="IPR005467">
    <property type="entry name" value="His_kinase_dom"/>
</dbReference>
<keyword evidence="6" id="KW-0472">Membrane</keyword>
<organism evidence="9 10">
    <name type="scientific">Panacibacter ginsenosidivorans</name>
    <dbReference type="NCBI Taxonomy" id="1813871"/>
    <lineage>
        <taxon>Bacteria</taxon>
        <taxon>Pseudomonadati</taxon>
        <taxon>Bacteroidota</taxon>
        <taxon>Chitinophagia</taxon>
        <taxon>Chitinophagales</taxon>
        <taxon>Chitinophagaceae</taxon>
        <taxon>Panacibacter</taxon>
    </lineage>
</organism>
<feature type="signal peptide" evidence="7">
    <location>
        <begin position="1"/>
        <end position="19"/>
    </location>
</feature>
<accession>A0A5B8VG10</accession>
<dbReference type="KEGG" id="pgin:FRZ67_22560"/>
<dbReference type="Pfam" id="PF13374">
    <property type="entry name" value="TPR_10"/>
    <property type="match status" value="1"/>
</dbReference>
<feature type="coiled-coil region" evidence="5">
    <location>
        <begin position="465"/>
        <end position="492"/>
    </location>
</feature>
<comment type="catalytic activity">
    <reaction evidence="1">
        <text>ATP + protein L-histidine = ADP + protein N-phospho-L-histidine.</text>
        <dbReference type="EC" id="2.7.13.3"/>
    </reaction>
</comment>
<dbReference type="InterPro" id="IPR036890">
    <property type="entry name" value="HATPase_C_sf"/>
</dbReference>
<dbReference type="Gene3D" id="1.10.287.130">
    <property type="match status" value="1"/>
</dbReference>
<dbReference type="PROSITE" id="PS50005">
    <property type="entry name" value="TPR"/>
    <property type="match status" value="2"/>
</dbReference>
<reference evidence="9 10" key="1">
    <citation type="journal article" date="2016" name="Int. J. Syst. Evol. Microbiol.">
        <title>Panacibacter ginsenosidivorans gen. nov., sp. nov., with ginsenoside converting activity isolated from soil of a ginseng field.</title>
        <authorList>
            <person name="Siddiqi M.Z."/>
            <person name="Muhammad Shafi S."/>
            <person name="Choi K.D."/>
            <person name="Im W.T."/>
        </authorList>
    </citation>
    <scope>NUCLEOTIDE SEQUENCE [LARGE SCALE GENOMIC DNA]</scope>
    <source>
        <strain evidence="9 10">Gsoil1550</strain>
    </source>
</reference>
<keyword evidence="5" id="KW-0175">Coiled coil</keyword>
<dbReference type="SMART" id="SM00388">
    <property type="entry name" value="HisKA"/>
    <property type="match status" value="1"/>
</dbReference>
<dbReference type="InterPro" id="IPR003594">
    <property type="entry name" value="HATPase_dom"/>
</dbReference>
<name>A0A5B8VG10_9BACT</name>
<dbReference type="Pfam" id="PF13181">
    <property type="entry name" value="TPR_8"/>
    <property type="match status" value="1"/>
</dbReference>
<dbReference type="SUPFAM" id="SSF55874">
    <property type="entry name" value="ATPase domain of HSP90 chaperone/DNA topoisomerase II/histidine kinase"/>
    <property type="match status" value="1"/>
</dbReference>
<dbReference type="InterPro" id="IPR011990">
    <property type="entry name" value="TPR-like_helical_dom_sf"/>
</dbReference>
<evidence type="ECO:0000256" key="7">
    <source>
        <dbReference type="SAM" id="SignalP"/>
    </source>
</evidence>
<dbReference type="SUPFAM" id="SSF48452">
    <property type="entry name" value="TPR-like"/>
    <property type="match status" value="2"/>
</dbReference>
<dbReference type="Pfam" id="PF00512">
    <property type="entry name" value="HisKA"/>
    <property type="match status" value="1"/>
</dbReference>
<dbReference type="InterPro" id="IPR003661">
    <property type="entry name" value="HisK_dim/P_dom"/>
</dbReference>
<evidence type="ECO:0000256" key="6">
    <source>
        <dbReference type="SAM" id="Phobius"/>
    </source>
</evidence>
<evidence type="ECO:0000256" key="1">
    <source>
        <dbReference type="ARBA" id="ARBA00000085"/>
    </source>
</evidence>
<dbReference type="PANTHER" id="PTHR43065:SF42">
    <property type="entry name" value="TWO-COMPONENT SENSOR PPRA"/>
    <property type="match status" value="1"/>
</dbReference>
<dbReference type="Gene3D" id="1.25.40.10">
    <property type="entry name" value="Tetratricopeptide repeat domain"/>
    <property type="match status" value="2"/>
</dbReference>
<dbReference type="GO" id="GO:0000155">
    <property type="term" value="F:phosphorelay sensor kinase activity"/>
    <property type="evidence" value="ECO:0007669"/>
    <property type="project" value="InterPro"/>
</dbReference>
<keyword evidence="6" id="KW-1133">Transmembrane helix</keyword>
<evidence type="ECO:0000313" key="9">
    <source>
        <dbReference type="EMBL" id="QEC69942.1"/>
    </source>
</evidence>
<evidence type="ECO:0000313" key="10">
    <source>
        <dbReference type="Proteomes" id="UP000321533"/>
    </source>
</evidence>
<feature type="chain" id="PRO_5023119189" description="histidine kinase" evidence="7">
    <location>
        <begin position="20"/>
        <end position="739"/>
    </location>
</feature>
<keyword evidence="4" id="KW-0802">TPR repeat</keyword>
<sequence length="739" mass="82600">MKILIAFISSFFLYTVCCAQNNALDTLDKLINKAASDTARINLLNKKISLLSNINIDSSINLGKKTLEEAIKVNYKKGEGAVRLKLAGNYCFKGDYKTAAENLKIAEAIFKQLKDSLYIGRLYAGYGMMYGMQSRYDTAIQYYQQSIAIDERNGNLNEIARSYNNLAISYQMQSDFTRALQYQQKSLKIAEDRQDEAMQARTLVNIGLTYKSMGDIERSEQSLLKSAELARKQHIKNVELYAYSNLASLYEAKEEYKKEYEYAMKSVLLGGEMGDQGIQSSGLSKAAYALARQQKFTDAEKLGKQSVLLADSSNQPLNIYQAYSAMGFVLKTEGKYTDAIPYLEKAFEVLKGADIYDEQVGKSYMDLSECYEKTGNYSKALSTYKMSTQIADSIASKENVRKATELTMNYEFDKKQQVATAEQKQKEALASAKQLALMIGLGFALLLTILAFIGYRNKQRANALLHRQKTELNDALTKLRATQAQLIQAEKMASLGELTAGIAHEIQNPLNFVNNFSEVSAELIDEMREEIDKGDAASIKTLATDIKLNLEKITHHGKRADAIVKNMLQHSRSSTGAKEMSDINALADEYLRLSYHGIRAKDKSFNATLQTDFDKSIGRINIMQQDIGRVILNLITNALYAVTEKKRLLADADYNPTVTVSTKKIKDKVEIRVSDNGMGVPQRIIDKIFQPFFTTKPTGEGTGLGLSLSYDIITKGHGGEMKIDTKEGEYATFIIILPL</sequence>
<dbReference type="SUPFAM" id="SSF47384">
    <property type="entry name" value="Homodimeric domain of signal transducing histidine kinase"/>
    <property type="match status" value="1"/>
</dbReference>
<feature type="repeat" description="TPR" evidence="4">
    <location>
        <begin position="160"/>
        <end position="193"/>
    </location>
</feature>
<keyword evidence="3" id="KW-0597">Phosphoprotein</keyword>
<protein>
    <recommendedName>
        <fullName evidence="2">histidine kinase</fullName>
        <ecNumber evidence="2">2.7.13.3</ecNumber>
    </recommendedName>
</protein>
<evidence type="ECO:0000256" key="2">
    <source>
        <dbReference type="ARBA" id="ARBA00012438"/>
    </source>
</evidence>
<dbReference type="CDD" id="cd00082">
    <property type="entry name" value="HisKA"/>
    <property type="match status" value="1"/>
</dbReference>
<evidence type="ECO:0000259" key="8">
    <source>
        <dbReference type="PROSITE" id="PS50109"/>
    </source>
</evidence>
<dbReference type="EMBL" id="CP042435">
    <property type="protein sequence ID" value="QEC69942.1"/>
    <property type="molecule type" value="Genomic_DNA"/>
</dbReference>
<gene>
    <name evidence="9" type="ORF">FRZ67_22560</name>
</gene>